<gene>
    <name evidence="7" type="ORF">S01H1_33260</name>
</gene>
<dbReference type="GO" id="GO:0015920">
    <property type="term" value="P:lipopolysaccharide transport"/>
    <property type="evidence" value="ECO:0007669"/>
    <property type="project" value="TreeGrafter"/>
</dbReference>
<name>X0VEM3_9ZZZZ</name>
<evidence type="ECO:0000256" key="4">
    <source>
        <dbReference type="ARBA" id="ARBA00022989"/>
    </source>
</evidence>
<feature type="transmembrane region" description="Helical" evidence="6">
    <location>
        <begin position="61"/>
        <end position="80"/>
    </location>
</feature>
<comment type="subcellular location">
    <subcellularLocation>
        <location evidence="1">Cell membrane</location>
        <topology evidence="1">Multi-pass membrane protein</topology>
    </subcellularLocation>
</comment>
<evidence type="ECO:0000256" key="3">
    <source>
        <dbReference type="ARBA" id="ARBA00022692"/>
    </source>
</evidence>
<evidence type="ECO:0000256" key="1">
    <source>
        <dbReference type="ARBA" id="ARBA00004651"/>
    </source>
</evidence>
<sequence>MTTLWRYIAVRFLRSFLGSVAILALVVLVVDMLLNLEDILEAEDTLLGAIQILLMRTASLYLPYLLPFATFTGAFLSLGLAARSREILAMKAGGISPLRAVLPVFLWSVAISLVALILNETVTVPASSSLNEQLGVRGGEIYLRSGTIWYHTGRFIYNIRNPDPRNDTVRDIRVFERN</sequence>
<proteinExistence type="predicted"/>
<keyword evidence="3 6" id="KW-0812">Transmembrane</keyword>
<evidence type="ECO:0000313" key="7">
    <source>
        <dbReference type="EMBL" id="GAG09697.1"/>
    </source>
</evidence>
<reference evidence="7" key="1">
    <citation type="journal article" date="2014" name="Front. Microbiol.">
        <title>High frequency of phylogenetically diverse reductive dehalogenase-homologous genes in deep subseafloor sedimentary metagenomes.</title>
        <authorList>
            <person name="Kawai M."/>
            <person name="Futagami T."/>
            <person name="Toyoda A."/>
            <person name="Takaki Y."/>
            <person name="Nishi S."/>
            <person name="Hori S."/>
            <person name="Arai W."/>
            <person name="Tsubouchi T."/>
            <person name="Morono Y."/>
            <person name="Uchiyama I."/>
            <person name="Ito T."/>
            <person name="Fujiyama A."/>
            <person name="Inagaki F."/>
            <person name="Takami H."/>
        </authorList>
    </citation>
    <scope>NUCLEOTIDE SEQUENCE</scope>
    <source>
        <strain evidence="7">Expedition CK06-06</strain>
    </source>
</reference>
<feature type="transmembrane region" description="Helical" evidence="6">
    <location>
        <begin position="12"/>
        <end position="34"/>
    </location>
</feature>
<evidence type="ECO:0000256" key="5">
    <source>
        <dbReference type="ARBA" id="ARBA00023136"/>
    </source>
</evidence>
<dbReference type="PANTHER" id="PTHR33529">
    <property type="entry name" value="SLR0882 PROTEIN-RELATED"/>
    <property type="match status" value="1"/>
</dbReference>
<protein>
    <recommendedName>
        <fullName evidence="8">LptF/LptG family permease</fullName>
    </recommendedName>
</protein>
<comment type="caution">
    <text evidence="7">The sequence shown here is derived from an EMBL/GenBank/DDBJ whole genome shotgun (WGS) entry which is preliminary data.</text>
</comment>
<keyword evidence="4 6" id="KW-1133">Transmembrane helix</keyword>
<accession>X0VEM3</accession>
<dbReference type="Pfam" id="PF03739">
    <property type="entry name" value="LptF_LptG"/>
    <property type="match status" value="1"/>
</dbReference>
<dbReference type="PANTHER" id="PTHR33529:SF6">
    <property type="entry name" value="YJGP_YJGQ FAMILY PERMEASE"/>
    <property type="match status" value="1"/>
</dbReference>
<organism evidence="7">
    <name type="scientific">marine sediment metagenome</name>
    <dbReference type="NCBI Taxonomy" id="412755"/>
    <lineage>
        <taxon>unclassified sequences</taxon>
        <taxon>metagenomes</taxon>
        <taxon>ecological metagenomes</taxon>
    </lineage>
</organism>
<evidence type="ECO:0000256" key="6">
    <source>
        <dbReference type="SAM" id="Phobius"/>
    </source>
</evidence>
<dbReference type="GO" id="GO:0043190">
    <property type="term" value="C:ATP-binding cassette (ABC) transporter complex"/>
    <property type="evidence" value="ECO:0007669"/>
    <property type="project" value="TreeGrafter"/>
</dbReference>
<keyword evidence="2" id="KW-1003">Cell membrane</keyword>
<dbReference type="InterPro" id="IPR005495">
    <property type="entry name" value="LptG/LptF_permease"/>
</dbReference>
<keyword evidence="5 6" id="KW-0472">Membrane</keyword>
<evidence type="ECO:0008006" key="8">
    <source>
        <dbReference type="Google" id="ProtNLM"/>
    </source>
</evidence>
<feature type="non-terminal residue" evidence="7">
    <location>
        <position position="178"/>
    </location>
</feature>
<dbReference type="EMBL" id="BARS01020642">
    <property type="protein sequence ID" value="GAG09697.1"/>
    <property type="molecule type" value="Genomic_DNA"/>
</dbReference>
<feature type="transmembrane region" description="Helical" evidence="6">
    <location>
        <begin position="100"/>
        <end position="118"/>
    </location>
</feature>
<evidence type="ECO:0000256" key="2">
    <source>
        <dbReference type="ARBA" id="ARBA00022475"/>
    </source>
</evidence>
<dbReference type="AlphaFoldDB" id="X0VEM3"/>